<evidence type="ECO:0000256" key="3">
    <source>
        <dbReference type="ARBA" id="ARBA00022655"/>
    </source>
</evidence>
<dbReference type="EC" id="2.1.2.11" evidence="5"/>
<dbReference type="SUPFAM" id="SSF51621">
    <property type="entry name" value="Phosphoenolpyruvate/pyruvate domain"/>
    <property type="match status" value="1"/>
</dbReference>
<dbReference type="Proteomes" id="UP001597362">
    <property type="component" value="Unassembled WGS sequence"/>
</dbReference>
<feature type="binding site" evidence="5">
    <location>
        <begin position="48"/>
        <end position="49"/>
    </location>
    <ligand>
        <name>3-methyl-2-oxobutanoate</name>
        <dbReference type="ChEBI" id="CHEBI:11851"/>
    </ligand>
</feature>
<evidence type="ECO:0000256" key="4">
    <source>
        <dbReference type="ARBA" id="ARBA00022679"/>
    </source>
</evidence>
<protein>
    <recommendedName>
        <fullName evidence="5">3-methyl-2-oxobutanoate hydroxymethyltransferase</fullName>
        <ecNumber evidence="5">2.1.2.11</ecNumber>
    </recommendedName>
    <alternativeName>
        <fullName evidence="5">Ketopantoate hydroxymethyltransferase</fullName>
        <shortName evidence="5">KPHMT</shortName>
    </alternativeName>
</protein>
<dbReference type="HAMAP" id="MF_00156">
    <property type="entry name" value="PanB"/>
    <property type="match status" value="1"/>
</dbReference>
<evidence type="ECO:0000256" key="6">
    <source>
        <dbReference type="SAM" id="MobiDB-lite"/>
    </source>
</evidence>
<comment type="catalytic activity">
    <reaction evidence="5">
        <text>(6R)-5,10-methylene-5,6,7,8-tetrahydrofolate + 3-methyl-2-oxobutanoate + H2O = 2-dehydropantoate + (6S)-5,6,7,8-tetrahydrofolate</text>
        <dbReference type="Rhea" id="RHEA:11824"/>
        <dbReference type="ChEBI" id="CHEBI:11561"/>
        <dbReference type="ChEBI" id="CHEBI:11851"/>
        <dbReference type="ChEBI" id="CHEBI:15377"/>
        <dbReference type="ChEBI" id="CHEBI:15636"/>
        <dbReference type="ChEBI" id="CHEBI:57453"/>
        <dbReference type="EC" id="2.1.2.11"/>
    </reaction>
</comment>
<accession>A0ABW4YJR8</accession>
<dbReference type="PIRSF" id="PIRSF000388">
    <property type="entry name" value="Pantoate_hydroxy_MeTrfase"/>
    <property type="match status" value="1"/>
</dbReference>
<keyword evidence="5" id="KW-0460">Magnesium</keyword>
<comment type="subcellular location">
    <subcellularLocation>
        <location evidence="5">Cytoplasm</location>
    </subcellularLocation>
</comment>
<proteinExistence type="inferred from homology"/>
<dbReference type="NCBIfam" id="TIGR00222">
    <property type="entry name" value="panB"/>
    <property type="match status" value="1"/>
</dbReference>
<evidence type="ECO:0000256" key="2">
    <source>
        <dbReference type="ARBA" id="ARBA00011424"/>
    </source>
</evidence>
<gene>
    <name evidence="5 7" type="primary">panB</name>
    <name evidence="7" type="ORF">ACFSJH_09355</name>
</gene>
<comment type="cofactor">
    <cofactor evidence="5">
        <name>Mg(2+)</name>
        <dbReference type="ChEBI" id="CHEBI:18420"/>
    </cofactor>
    <text evidence="5">Binds 1 Mg(2+) ion per subunit.</text>
</comment>
<keyword evidence="3 5" id="KW-0566">Pantothenate biosynthesis</keyword>
<dbReference type="Gene3D" id="3.20.20.60">
    <property type="entry name" value="Phosphoenolpyruvate-binding domains"/>
    <property type="match status" value="1"/>
</dbReference>
<dbReference type="GO" id="GO:0003864">
    <property type="term" value="F:3-methyl-2-oxobutanoate hydroxymethyltransferase activity"/>
    <property type="evidence" value="ECO:0007669"/>
    <property type="project" value="UniProtKB-EC"/>
</dbReference>
<feature type="binding site" evidence="5">
    <location>
        <position position="119"/>
    </location>
    <ligand>
        <name>Mg(2+)</name>
        <dbReference type="ChEBI" id="CHEBI:18420"/>
    </ligand>
</feature>
<dbReference type="EMBL" id="JBHUHO010000029">
    <property type="protein sequence ID" value="MFD2115928.1"/>
    <property type="molecule type" value="Genomic_DNA"/>
</dbReference>
<reference evidence="8" key="1">
    <citation type="journal article" date="2019" name="Int. J. Syst. Evol. Microbiol.">
        <title>The Global Catalogue of Microorganisms (GCM) 10K type strain sequencing project: providing services to taxonomists for standard genome sequencing and annotation.</title>
        <authorList>
            <consortium name="The Broad Institute Genomics Platform"/>
            <consortium name="The Broad Institute Genome Sequencing Center for Infectious Disease"/>
            <person name="Wu L."/>
            <person name="Ma J."/>
        </authorList>
    </citation>
    <scope>NUCLEOTIDE SEQUENCE [LARGE SCALE GENOMIC DNA]</scope>
    <source>
        <strain evidence="8">GH52</strain>
    </source>
</reference>
<sequence length="319" mass="34576">MLMRKRLTITKLAEMKKQGQPISVLTAYDYPSAKLSEEAGVDVILVGDSLGNVVLGYDTTIPVTVEDIIYHTRAVARGAQNTFIVADMPFMSYGASRKKTLQNAAKIMQLGLAQAVKLEGGETIAKDVKALVDAGIPVMGHIGLTPQAVHQIGGYKVQGKDDADIKRLVKDAVALEKAGAFSIVIELVTEKAVNEMKKKITIPIIGIGAGRNCDGQVLVYHDVLQYSSPYFAKKFVKTYANLANDIKEAIGQYVMDVKERVFPAEEHTFEPIPTVAPPKQQTDKELDNSATPSTGDDHEQLYGSGAPKKSNSKKEKGSK</sequence>
<feature type="active site" description="Proton acceptor" evidence="5">
    <location>
        <position position="186"/>
    </location>
</feature>
<dbReference type="RefSeq" id="WP_377772045.1">
    <property type="nucleotide sequence ID" value="NZ_JBHUHO010000029.1"/>
</dbReference>
<evidence type="ECO:0000313" key="7">
    <source>
        <dbReference type="EMBL" id="MFD2115928.1"/>
    </source>
</evidence>
<keyword evidence="4 5" id="KW-0808">Transferase</keyword>
<dbReference type="PANTHER" id="PTHR20881">
    <property type="entry name" value="3-METHYL-2-OXOBUTANOATE HYDROXYMETHYLTRANSFERASE"/>
    <property type="match status" value="1"/>
</dbReference>
<keyword evidence="5" id="KW-0963">Cytoplasm</keyword>
<evidence type="ECO:0000256" key="5">
    <source>
        <dbReference type="HAMAP-Rule" id="MF_00156"/>
    </source>
</evidence>
<comment type="similarity">
    <text evidence="1 5">Belongs to the PanB family.</text>
</comment>
<comment type="caution">
    <text evidence="7">The sequence shown here is derived from an EMBL/GenBank/DDBJ whole genome shotgun (WGS) entry which is preliminary data.</text>
</comment>
<dbReference type="InterPro" id="IPR040442">
    <property type="entry name" value="Pyrv_kinase-like_dom_sf"/>
</dbReference>
<keyword evidence="5" id="KW-0479">Metal-binding</keyword>
<dbReference type="PANTHER" id="PTHR20881:SF0">
    <property type="entry name" value="3-METHYL-2-OXOBUTANOATE HYDROXYMETHYLTRANSFERASE"/>
    <property type="match status" value="1"/>
</dbReference>
<feature type="region of interest" description="Disordered" evidence="6">
    <location>
        <begin position="268"/>
        <end position="319"/>
    </location>
</feature>
<keyword evidence="8" id="KW-1185">Reference proteome</keyword>
<organism evidence="7 8">
    <name type="scientific">Paenibacillus yanchengensis</name>
    <dbReference type="NCBI Taxonomy" id="2035833"/>
    <lineage>
        <taxon>Bacteria</taxon>
        <taxon>Bacillati</taxon>
        <taxon>Bacillota</taxon>
        <taxon>Bacilli</taxon>
        <taxon>Bacillales</taxon>
        <taxon>Paenibacillaceae</taxon>
        <taxon>Paenibacillus</taxon>
    </lineage>
</organism>
<dbReference type="Pfam" id="PF02548">
    <property type="entry name" value="Pantoate_transf"/>
    <property type="match status" value="1"/>
</dbReference>
<comment type="subunit">
    <text evidence="2 5">Homodecamer; pentamer of dimers.</text>
</comment>
<comment type="function">
    <text evidence="5">Catalyzes the reversible reaction in which hydroxymethyl group from 5,10-methylenetetrahydrofolate is transferred onto alpha-ketoisovalerate to form ketopantoate.</text>
</comment>
<dbReference type="CDD" id="cd06557">
    <property type="entry name" value="KPHMT-like"/>
    <property type="match status" value="1"/>
</dbReference>
<feature type="binding site" evidence="5">
    <location>
        <position position="117"/>
    </location>
    <ligand>
        <name>3-methyl-2-oxobutanoate</name>
        <dbReference type="ChEBI" id="CHEBI:11851"/>
    </ligand>
</feature>
<feature type="binding site" evidence="5">
    <location>
        <position position="87"/>
    </location>
    <ligand>
        <name>3-methyl-2-oxobutanoate</name>
        <dbReference type="ChEBI" id="CHEBI:11851"/>
    </ligand>
</feature>
<name>A0ABW4YJR8_9BACL</name>
<evidence type="ECO:0000313" key="8">
    <source>
        <dbReference type="Proteomes" id="UP001597362"/>
    </source>
</evidence>
<feature type="binding site" evidence="5">
    <location>
        <position position="48"/>
    </location>
    <ligand>
        <name>Mg(2+)</name>
        <dbReference type="ChEBI" id="CHEBI:18420"/>
    </ligand>
</feature>
<comment type="pathway">
    <text evidence="5">Cofactor biosynthesis; (R)-pantothenate biosynthesis; (R)-pantoate from 3-methyl-2-oxobutanoate: step 1/2.</text>
</comment>
<dbReference type="InterPro" id="IPR003700">
    <property type="entry name" value="Pantoate_hydroxy_MeTrfase"/>
</dbReference>
<dbReference type="InterPro" id="IPR015813">
    <property type="entry name" value="Pyrv/PenolPyrv_kinase-like_dom"/>
</dbReference>
<evidence type="ECO:0000256" key="1">
    <source>
        <dbReference type="ARBA" id="ARBA00008676"/>
    </source>
</evidence>
<dbReference type="NCBIfam" id="NF001452">
    <property type="entry name" value="PRK00311.1"/>
    <property type="match status" value="1"/>
</dbReference>
<feature type="binding site" evidence="5">
    <location>
        <position position="87"/>
    </location>
    <ligand>
        <name>Mg(2+)</name>
        <dbReference type="ChEBI" id="CHEBI:18420"/>
    </ligand>
</feature>